<accession>A0ABR6WKX8</accession>
<feature type="domain" description="Zinc finger CHC2-type" evidence="4">
    <location>
        <begin position="29"/>
        <end position="81"/>
    </location>
</feature>
<dbReference type="SMART" id="SM00400">
    <property type="entry name" value="ZnF_CHCC"/>
    <property type="match status" value="1"/>
</dbReference>
<gene>
    <name evidence="5" type="ORF">GH807_08890</name>
</gene>
<organism evidence="5 6">
    <name type="scientific">Acetobacterium tundrae</name>
    <dbReference type="NCBI Taxonomy" id="132932"/>
    <lineage>
        <taxon>Bacteria</taxon>
        <taxon>Bacillati</taxon>
        <taxon>Bacillota</taxon>
        <taxon>Clostridia</taxon>
        <taxon>Eubacteriales</taxon>
        <taxon>Eubacteriaceae</taxon>
        <taxon>Acetobacterium</taxon>
    </lineage>
</organism>
<evidence type="ECO:0000256" key="1">
    <source>
        <dbReference type="ARBA" id="ARBA00022723"/>
    </source>
</evidence>
<dbReference type="PANTHER" id="PTHR30313">
    <property type="entry name" value="DNA PRIMASE"/>
    <property type="match status" value="1"/>
</dbReference>
<dbReference type="RefSeq" id="WP_148602991.1">
    <property type="nucleotide sequence ID" value="NZ_RXYB01000005.1"/>
</dbReference>
<dbReference type="SUPFAM" id="SSF57783">
    <property type="entry name" value="Zinc beta-ribbon"/>
    <property type="match status" value="1"/>
</dbReference>
<reference evidence="5 6" key="1">
    <citation type="journal article" date="2020" name="mSystems">
        <title>Defining Genomic and Predicted Metabolic Features of the Acetobacterium Genus.</title>
        <authorList>
            <person name="Ross D.E."/>
            <person name="Marshall C.W."/>
            <person name="Gulliver D."/>
            <person name="May H.D."/>
            <person name="Norman R.S."/>
        </authorList>
    </citation>
    <scope>NUCLEOTIDE SEQUENCE [LARGE SCALE GENOMIC DNA]</scope>
    <source>
        <strain evidence="5 6">DSM 9173</strain>
    </source>
</reference>
<dbReference type="Proteomes" id="UP000653358">
    <property type="component" value="Unassembled WGS sequence"/>
</dbReference>
<protein>
    <recommendedName>
        <fullName evidence="4">Zinc finger CHC2-type domain-containing protein</fullName>
    </recommendedName>
</protein>
<keyword evidence="3" id="KW-0862">Zinc</keyword>
<evidence type="ECO:0000256" key="3">
    <source>
        <dbReference type="ARBA" id="ARBA00022833"/>
    </source>
</evidence>
<evidence type="ECO:0000256" key="2">
    <source>
        <dbReference type="ARBA" id="ARBA00022771"/>
    </source>
</evidence>
<dbReference type="EMBL" id="WJBB01000009">
    <property type="protein sequence ID" value="MBC3797163.1"/>
    <property type="molecule type" value="Genomic_DNA"/>
</dbReference>
<name>A0ABR6WKX8_9FIRM</name>
<dbReference type="InterPro" id="IPR036977">
    <property type="entry name" value="DNA_primase_Znf_CHC2"/>
</dbReference>
<dbReference type="Gene3D" id="3.90.580.10">
    <property type="entry name" value="Zinc finger, CHC2-type domain"/>
    <property type="match status" value="1"/>
</dbReference>
<dbReference type="Pfam" id="PF01807">
    <property type="entry name" value="Zn_ribbon_DnaG"/>
    <property type="match status" value="1"/>
</dbReference>
<evidence type="ECO:0000259" key="4">
    <source>
        <dbReference type="SMART" id="SM00400"/>
    </source>
</evidence>
<dbReference type="InterPro" id="IPR002694">
    <property type="entry name" value="Znf_CHC2"/>
</dbReference>
<proteinExistence type="predicted"/>
<comment type="caution">
    <text evidence="5">The sequence shown here is derived from an EMBL/GenBank/DDBJ whole genome shotgun (WGS) entry which is preliminary data.</text>
</comment>
<keyword evidence="2" id="KW-0863">Zinc-finger</keyword>
<sequence length="195" mass="22368">MSDPFECVKDNLNILDVAERYGIEINRQKKALCIFHTEDTPSLSFKNNRFVCFGCGAKGSSIDIVMKLFNLEPIEAVKKISDDFSLGLDLKTDYTANMEQIQAHREDQAIVKSFQKWIDKTYSSYAILAKHYIENMKRYKPVLDDGTYHPKYVEAVHRLPTINFILDVLFEGSDQDKINLYKDLAIKGGEKAVDE</sequence>
<evidence type="ECO:0000313" key="6">
    <source>
        <dbReference type="Proteomes" id="UP000653358"/>
    </source>
</evidence>
<evidence type="ECO:0000313" key="5">
    <source>
        <dbReference type="EMBL" id="MBC3797163.1"/>
    </source>
</evidence>
<keyword evidence="6" id="KW-1185">Reference proteome</keyword>
<dbReference type="InterPro" id="IPR050219">
    <property type="entry name" value="DnaG_primase"/>
</dbReference>
<keyword evidence="1" id="KW-0479">Metal-binding</keyword>
<dbReference type="PANTHER" id="PTHR30313:SF2">
    <property type="entry name" value="DNA PRIMASE"/>
    <property type="match status" value="1"/>
</dbReference>